<feature type="transmembrane region" description="Helical" evidence="1">
    <location>
        <begin position="274"/>
        <end position="293"/>
    </location>
</feature>
<feature type="transmembrane region" description="Helical" evidence="1">
    <location>
        <begin position="167"/>
        <end position="194"/>
    </location>
</feature>
<evidence type="ECO:0000313" key="2">
    <source>
        <dbReference type="EMBL" id="SEH61973.1"/>
    </source>
</evidence>
<feature type="transmembrane region" description="Helical" evidence="1">
    <location>
        <begin position="236"/>
        <end position="254"/>
    </location>
</feature>
<evidence type="ECO:0000313" key="3">
    <source>
        <dbReference type="Proteomes" id="UP000198555"/>
    </source>
</evidence>
<sequence length="483" mass="56653">MKIWDAMLSRIKSYSNLYPILGLLIFLYICIISNNVLLADDLSKLYEGIHNKDNYGSFLGSFMSGTNMTSRPISAFFTGSIIYLLKYNPLYYYLAFIFFLLSLFWVKALSYQFFKNEYLAIAATFLYATIPIGTSLVFSPIMLNSALATIFFCSSVIIFMKKKKGYIFLSAALFVFSFLSYEIFAPCILIFVFLSDKPKNIFFHFIISIGLIIFYKKVIEPSVFESFYQRERLQEVLNINRAYSNIILIGKLIFRDLPLTFYKSLVSLKYFDMLDWATFLLFNLSSLLILKKLKFETNFKQNKITKFLIFIFLFSFMIFFMSNYKPTLFGFDNRNLGGVKLFFILTIVSIIITIASKTNENVTKYALITLTILFSITIISTKNAWLYASKFNRDLFSEVKQAIIKEDALKADTIYIKYDVFKKLKHDPQLLLREQIFFYNWESPLLKEENGLEKVNIYLFHENNIPKKSYYIYDYDKKILILK</sequence>
<feature type="transmembrane region" description="Helical" evidence="1">
    <location>
        <begin position="336"/>
        <end position="355"/>
    </location>
</feature>
<feature type="transmembrane region" description="Helical" evidence="1">
    <location>
        <begin position="118"/>
        <end position="136"/>
    </location>
</feature>
<dbReference type="AlphaFoldDB" id="A0A1H6JQ74"/>
<keyword evidence="1" id="KW-0472">Membrane</keyword>
<keyword evidence="3" id="KW-1185">Reference proteome</keyword>
<keyword evidence="1" id="KW-0812">Transmembrane</keyword>
<feature type="transmembrane region" description="Helical" evidence="1">
    <location>
        <begin position="367"/>
        <end position="388"/>
    </location>
</feature>
<keyword evidence="1" id="KW-1133">Transmembrane helix</keyword>
<feature type="transmembrane region" description="Helical" evidence="1">
    <location>
        <begin position="142"/>
        <end position="160"/>
    </location>
</feature>
<protein>
    <recommendedName>
        <fullName evidence="4">Glycosyltransferase RgtA/B/C/D-like domain-containing protein</fullName>
    </recommendedName>
</protein>
<feature type="transmembrane region" description="Helical" evidence="1">
    <location>
        <begin position="305"/>
        <end position="324"/>
    </location>
</feature>
<feature type="transmembrane region" description="Helical" evidence="1">
    <location>
        <begin position="90"/>
        <end position="106"/>
    </location>
</feature>
<evidence type="ECO:0008006" key="4">
    <source>
        <dbReference type="Google" id="ProtNLM"/>
    </source>
</evidence>
<gene>
    <name evidence="2" type="ORF">SAMN05421793_11560</name>
</gene>
<dbReference type="STRING" id="420404.SAMN05421793_11560"/>
<feature type="transmembrane region" description="Helical" evidence="1">
    <location>
        <begin position="200"/>
        <end position="215"/>
    </location>
</feature>
<dbReference type="EMBL" id="FNWX01000015">
    <property type="protein sequence ID" value="SEH61973.1"/>
    <property type="molecule type" value="Genomic_DNA"/>
</dbReference>
<accession>A0A1H6JQ74</accession>
<name>A0A1H6JQ74_9FLAO</name>
<proteinExistence type="predicted"/>
<organism evidence="2 3">
    <name type="scientific">Epilithonimonas hominis</name>
    <dbReference type="NCBI Taxonomy" id="420404"/>
    <lineage>
        <taxon>Bacteria</taxon>
        <taxon>Pseudomonadati</taxon>
        <taxon>Bacteroidota</taxon>
        <taxon>Flavobacteriia</taxon>
        <taxon>Flavobacteriales</taxon>
        <taxon>Weeksellaceae</taxon>
        <taxon>Chryseobacterium group</taxon>
        <taxon>Epilithonimonas</taxon>
    </lineage>
</organism>
<evidence type="ECO:0000256" key="1">
    <source>
        <dbReference type="SAM" id="Phobius"/>
    </source>
</evidence>
<dbReference type="Proteomes" id="UP000198555">
    <property type="component" value="Unassembled WGS sequence"/>
</dbReference>
<reference evidence="3" key="1">
    <citation type="submission" date="2016-10" db="EMBL/GenBank/DDBJ databases">
        <authorList>
            <person name="Varghese N."/>
            <person name="Submissions S."/>
        </authorList>
    </citation>
    <scope>NUCLEOTIDE SEQUENCE [LARGE SCALE GENOMIC DNA]</scope>
    <source>
        <strain evidence="3">DSM 19326</strain>
    </source>
</reference>
<feature type="transmembrane region" description="Helical" evidence="1">
    <location>
        <begin position="20"/>
        <end position="38"/>
    </location>
</feature>